<reference evidence="2 3" key="1">
    <citation type="journal article" date="2019" name="Int. J. Syst. Evol. Microbiol.">
        <title>The Global Catalogue of Microorganisms (GCM) 10K type strain sequencing project: providing services to taxonomists for standard genome sequencing and annotation.</title>
        <authorList>
            <consortium name="The Broad Institute Genomics Platform"/>
            <consortium name="The Broad Institute Genome Sequencing Center for Infectious Disease"/>
            <person name="Wu L."/>
            <person name="Ma J."/>
        </authorList>
    </citation>
    <scope>NUCLEOTIDE SEQUENCE [LARGE SCALE GENOMIC DNA]</scope>
    <source>
        <strain evidence="2 3">JCM 14942</strain>
    </source>
</reference>
<keyword evidence="3" id="KW-1185">Reference proteome</keyword>
<evidence type="ECO:0000259" key="1">
    <source>
        <dbReference type="Pfam" id="PF00561"/>
    </source>
</evidence>
<dbReference type="GO" id="GO:0016787">
    <property type="term" value="F:hydrolase activity"/>
    <property type="evidence" value="ECO:0007669"/>
    <property type="project" value="UniProtKB-KW"/>
</dbReference>
<evidence type="ECO:0000313" key="2">
    <source>
        <dbReference type="EMBL" id="GAA1518575.1"/>
    </source>
</evidence>
<dbReference type="Pfam" id="PF00561">
    <property type="entry name" value="Abhydrolase_1"/>
    <property type="match status" value="1"/>
</dbReference>
<name>A0ABN2AG58_9ACTN</name>
<gene>
    <name evidence="2" type="ORF">GCM10009788_23280</name>
</gene>
<dbReference type="EMBL" id="BAAAOR010000016">
    <property type="protein sequence ID" value="GAA1518575.1"/>
    <property type="molecule type" value="Genomic_DNA"/>
</dbReference>
<dbReference type="PANTHER" id="PTHR43194">
    <property type="entry name" value="HYDROLASE ALPHA/BETA FOLD FAMILY"/>
    <property type="match status" value="1"/>
</dbReference>
<proteinExistence type="predicted"/>
<dbReference type="RefSeq" id="WP_181410684.1">
    <property type="nucleotide sequence ID" value="NZ_BAAAOR010000016.1"/>
</dbReference>
<dbReference type="PRINTS" id="PR00111">
    <property type="entry name" value="ABHYDROLASE"/>
</dbReference>
<organism evidence="2 3">
    <name type="scientific">Nocardioides humi</name>
    <dbReference type="NCBI Taxonomy" id="449461"/>
    <lineage>
        <taxon>Bacteria</taxon>
        <taxon>Bacillati</taxon>
        <taxon>Actinomycetota</taxon>
        <taxon>Actinomycetes</taxon>
        <taxon>Propionibacteriales</taxon>
        <taxon>Nocardioidaceae</taxon>
        <taxon>Nocardioides</taxon>
    </lineage>
</organism>
<comment type="caution">
    <text evidence="2">The sequence shown here is derived from an EMBL/GenBank/DDBJ whole genome shotgun (WGS) entry which is preliminary data.</text>
</comment>
<dbReference type="InterPro" id="IPR050228">
    <property type="entry name" value="Carboxylesterase_BioH"/>
</dbReference>
<evidence type="ECO:0000313" key="3">
    <source>
        <dbReference type="Proteomes" id="UP001500842"/>
    </source>
</evidence>
<protein>
    <submittedName>
        <fullName evidence="2">Alpha/beta hydrolase</fullName>
    </submittedName>
</protein>
<dbReference type="SUPFAM" id="SSF53474">
    <property type="entry name" value="alpha/beta-Hydrolases"/>
    <property type="match status" value="1"/>
</dbReference>
<dbReference type="Gene3D" id="3.40.50.1820">
    <property type="entry name" value="alpha/beta hydrolase"/>
    <property type="match status" value="1"/>
</dbReference>
<dbReference type="Proteomes" id="UP001500842">
    <property type="component" value="Unassembled WGS sequence"/>
</dbReference>
<keyword evidence="2" id="KW-0378">Hydrolase</keyword>
<dbReference type="InterPro" id="IPR029058">
    <property type="entry name" value="AB_hydrolase_fold"/>
</dbReference>
<sequence length="284" mass="30047">MSVLRWQAPGGPTLVGERHSGAGPLVVLLHGGFQNRSAWRSAVPELQAAGYEVVTYDLRGHGDSDRSPTGRYDVADHAADLRALLELLDRPAALIGASLGGGAALSVAGHRDRAVRDRVAALVLVDVVPRLEEGGRDRVRAFAADHAAGFASLEDAAQRVASYVGGTPRAGRGLERSLVLGEDGRYRWHWDPALVDEGFDAYGDQLVADQLAASRRLELPTLLLRGGSSDVTSPGAVAEFLAAAPKAVFREIPEVGHMVSAMPNHPYLTAAAEFLSGLDLPTAR</sequence>
<accession>A0ABN2AG58</accession>
<dbReference type="PANTHER" id="PTHR43194:SF2">
    <property type="entry name" value="PEROXISOMAL MEMBRANE PROTEIN LPX1"/>
    <property type="match status" value="1"/>
</dbReference>
<dbReference type="InterPro" id="IPR000073">
    <property type="entry name" value="AB_hydrolase_1"/>
</dbReference>
<feature type="domain" description="AB hydrolase-1" evidence="1">
    <location>
        <begin position="24"/>
        <end position="259"/>
    </location>
</feature>